<comment type="caution">
    <text evidence="6">The sequence shown here is derived from an EMBL/GenBank/DDBJ whole genome shotgun (WGS) entry which is preliminary data.</text>
</comment>
<dbReference type="SUPFAM" id="SSF52047">
    <property type="entry name" value="RNI-like"/>
    <property type="match status" value="1"/>
</dbReference>
<keyword evidence="1" id="KW-0343">GTPase activation</keyword>
<sequence>MDNDDAGNDPFDDYNSSEASFNDAEDRSITFPGPYQTKVEGTGSDEWLRNLTDEEWEQLGRNIANHTRIRISSLYCGALNDHRMTFFFRGLTNSNSLRDVYLNNNRLSITGIRSMVPFLQNANNLTELYLDSNDIQSEGFNALFRALRDSPIETLSCDYCGIESIEVDTNYSPKLLTRLDLCGNNISTDGCRELAKVLQGVDATLKYLVLRNNKIDDGGVDILVDALQNNTSLTTFDLWGNDSISDQGRIMLLKLVNDISCISATLHSNHTLTCIDVEVMNPDGSFDADDEIQRHIYEATEINITYEGVSNPEAAGREKVIQTQLHSEKRAALCRLQGVDHSVFSEIDPLHLPGVLSLIGRHHGQGELYLALKSSIMTLFSTMNMKKCIHQERAYHAAKVEELDAKLAAIVAEHAAIVAEHRNKMEELDAKLTSMDEAVEVNEGSNELEHHSNKRRRKWWWGLWGGA</sequence>
<evidence type="ECO:0000256" key="1">
    <source>
        <dbReference type="ARBA" id="ARBA00022468"/>
    </source>
</evidence>
<accession>A0AAD8YH66</accession>
<dbReference type="SMART" id="SM00368">
    <property type="entry name" value="LRR_RI"/>
    <property type="match status" value="5"/>
</dbReference>
<feature type="region of interest" description="Disordered" evidence="5">
    <location>
        <begin position="1"/>
        <end position="36"/>
    </location>
</feature>
<dbReference type="GO" id="GO:0005829">
    <property type="term" value="C:cytosol"/>
    <property type="evidence" value="ECO:0007669"/>
    <property type="project" value="TreeGrafter"/>
</dbReference>
<evidence type="ECO:0000313" key="6">
    <source>
        <dbReference type="EMBL" id="KAK1746042.1"/>
    </source>
</evidence>
<dbReference type="PANTHER" id="PTHR24113:SF12">
    <property type="entry name" value="RAN GTPASE-ACTIVATING PROTEIN 1"/>
    <property type="match status" value="1"/>
</dbReference>
<evidence type="ECO:0000313" key="7">
    <source>
        <dbReference type="Proteomes" id="UP001224775"/>
    </source>
</evidence>
<organism evidence="6 7">
    <name type="scientific">Skeletonema marinoi</name>
    <dbReference type="NCBI Taxonomy" id="267567"/>
    <lineage>
        <taxon>Eukaryota</taxon>
        <taxon>Sar</taxon>
        <taxon>Stramenopiles</taxon>
        <taxon>Ochrophyta</taxon>
        <taxon>Bacillariophyta</taxon>
        <taxon>Coscinodiscophyceae</taxon>
        <taxon>Thalassiosirophycidae</taxon>
        <taxon>Thalassiosirales</taxon>
        <taxon>Skeletonemataceae</taxon>
        <taxon>Skeletonema</taxon>
        <taxon>Skeletonema marinoi-dohrnii complex</taxon>
    </lineage>
</organism>
<feature type="compositionally biased region" description="Acidic residues" evidence="5">
    <location>
        <begin position="1"/>
        <end position="12"/>
    </location>
</feature>
<evidence type="ECO:0000256" key="4">
    <source>
        <dbReference type="SAM" id="Coils"/>
    </source>
</evidence>
<gene>
    <name evidence="6" type="ORF">QTG54_002649</name>
</gene>
<feature type="coiled-coil region" evidence="4">
    <location>
        <begin position="411"/>
        <end position="438"/>
    </location>
</feature>
<dbReference type="GO" id="GO:0006913">
    <property type="term" value="P:nucleocytoplasmic transport"/>
    <property type="evidence" value="ECO:0007669"/>
    <property type="project" value="TreeGrafter"/>
</dbReference>
<protein>
    <submittedName>
        <fullName evidence="6">Leucine-rich repeat protein</fullName>
    </submittedName>
</protein>
<evidence type="ECO:0000256" key="3">
    <source>
        <dbReference type="ARBA" id="ARBA00022737"/>
    </source>
</evidence>
<dbReference type="Pfam" id="PF13516">
    <property type="entry name" value="LRR_6"/>
    <property type="match status" value="4"/>
</dbReference>
<reference evidence="6" key="1">
    <citation type="submission" date="2023-06" db="EMBL/GenBank/DDBJ databases">
        <title>Survivors Of The Sea: Transcriptome response of Skeletonema marinoi to long-term dormancy.</title>
        <authorList>
            <person name="Pinder M.I.M."/>
            <person name="Kourtchenko O."/>
            <person name="Robertson E.K."/>
            <person name="Larsson T."/>
            <person name="Maumus F."/>
            <person name="Osuna-Cruz C.M."/>
            <person name="Vancaester E."/>
            <person name="Stenow R."/>
            <person name="Vandepoele K."/>
            <person name="Ploug H."/>
            <person name="Bruchert V."/>
            <person name="Godhe A."/>
            <person name="Topel M."/>
        </authorList>
    </citation>
    <scope>NUCLEOTIDE SEQUENCE</scope>
    <source>
        <strain evidence="6">R05AC</strain>
    </source>
</reference>
<keyword evidence="2" id="KW-0433">Leucine-rich repeat</keyword>
<dbReference type="Gene3D" id="3.80.10.10">
    <property type="entry name" value="Ribonuclease Inhibitor"/>
    <property type="match status" value="2"/>
</dbReference>
<name>A0AAD8YH66_9STRA</name>
<dbReference type="InterPro" id="IPR032675">
    <property type="entry name" value="LRR_dom_sf"/>
</dbReference>
<dbReference type="GO" id="GO:0005096">
    <property type="term" value="F:GTPase activator activity"/>
    <property type="evidence" value="ECO:0007669"/>
    <property type="project" value="UniProtKB-KW"/>
</dbReference>
<keyword evidence="3" id="KW-0677">Repeat</keyword>
<dbReference type="PANTHER" id="PTHR24113">
    <property type="entry name" value="RAN GTPASE-ACTIVATING PROTEIN 1"/>
    <property type="match status" value="1"/>
</dbReference>
<dbReference type="Proteomes" id="UP001224775">
    <property type="component" value="Unassembled WGS sequence"/>
</dbReference>
<evidence type="ECO:0000256" key="2">
    <source>
        <dbReference type="ARBA" id="ARBA00022614"/>
    </source>
</evidence>
<proteinExistence type="predicted"/>
<keyword evidence="4" id="KW-0175">Coiled coil</keyword>
<dbReference type="GO" id="GO:0048471">
    <property type="term" value="C:perinuclear region of cytoplasm"/>
    <property type="evidence" value="ECO:0007669"/>
    <property type="project" value="TreeGrafter"/>
</dbReference>
<dbReference type="GO" id="GO:0031267">
    <property type="term" value="F:small GTPase binding"/>
    <property type="evidence" value="ECO:0007669"/>
    <property type="project" value="TreeGrafter"/>
</dbReference>
<dbReference type="InterPro" id="IPR027038">
    <property type="entry name" value="RanGap"/>
</dbReference>
<dbReference type="EMBL" id="JATAAI010000004">
    <property type="protein sequence ID" value="KAK1746042.1"/>
    <property type="molecule type" value="Genomic_DNA"/>
</dbReference>
<dbReference type="GO" id="GO:0005634">
    <property type="term" value="C:nucleus"/>
    <property type="evidence" value="ECO:0007669"/>
    <property type="project" value="TreeGrafter"/>
</dbReference>
<dbReference type="InterPro" id="IPR001611">
    <property type="entry name" value="Leu-rich_rpt"/>
</dbReference>
<evidence type="ECO:0000256" key="5">
    <source>
        <dbReference type="SAM" id="MobiDB-lite"/>
    </source>
</evidence>
<dbReference type="AlphaFoldDB" id="A0AAD8YH66"/>
<keyword evidence="7" id="KW-1185">Reference proteome</keyword>